<dbReference type="AlphaFoldDB" id="A0A6P3W5M2"/>
<dbReference type="Proteomes" id="UP000515152">
    <property type="component" value="Chromosome 4"/>
</dbReference>
<evidence type="ECO:0000256" key="3">
    <source>
        <dbReference type="ARBA" id="ARBA00022729"/>
    </source>
</evidence>
<dbReference type="InterPro" id="IPR050822">
    <property type="entry name" value="Cerebellin_Synaptic_Org"/>
</dbReference>
<dbReference type="OrthoDB" id="10070467at2759"/>
<evidence type="ECO:0000256" key="1">
    <source>
        <dbReference type="ARBA" id="ARBA00004613"/>
    </source>
</evidence>
<evidence type="ECO:0000256" key="2">
    <source>
        <dbReference type="ARBA" id="ARBA00022525"/>
    </source>
</evidence>
<dbReference type="InterPro" id="IPR001073">
    <property type="entry name" value="C1q_dom"/>
</dbReference>
<feature type="chain" id="PRO_5028370085" evidence="4">
    <location>
        <begin position="20"/>
        <end position="189"/>
    </location>
</feature>
<dbReference type="PANTHER" id="PTHR22923:SF102">
    <property type="entry name" value="CEREBELLIN 13-RELATED"/>
    <property type="match status" value="1"/>
</dbReference>
<organism evidence="6 7">
    <name type="scientific">Clupea harengus</name>
    <name type="common">Atlantic herring</name>
    <dbReference type="NCBI Taxonomy" id="7950"/>
    <lineage>
        <taxon>Eukaryota</taxon>
        <taxon>Metazoa</taxon>
        <taxon>Chordata</taxon>
        <taxon>Craniata</taxon>
        <taxon>Vertebrata</taxon>
        <taxon>Euteleostomi</taxon>
        <taxon>Actinopterygii</taxon>
        <taxon>Neopterygii</taxon>
        <taxon>Teleostei</taxon>
        <taxon>Clupei</taxon>
        <taxon>Clupeiformes</taxon>
        <taxon>Clupeoidei</taxon>
        <taxon>Clupeidae</taxon>
        <taxon>Clupea</taxon>
    </lineage>
</organism>
<dbReference type="PRINTS" id="PR00007">
    <property type="entry name" value="COMPLEMNTC1Q"/>
</dbReference>
<gene>
    <name evidence="7" type="primary">LOC105906407</name>
</gene>
<sequence>MKVVAVLFLLCCGLSGIHGEQSDIYDELRKMRIDLDNTVRDLEKLKTTYEGRKIAFSAGISASATKYIGPFDHEFNLLYDLVFTNIGNAYNPITGIFTAPVRGVYQFDFRVYGQGSATPGNSGVRLLRNGTNILIAYGRQGAGFIHSSNGVSQLLEVGDVVNLQLYPDSWIFDNINHYNTFSGHLLFPM</sequence>
<evidence type="ECO:0000259" key="5">
    <source>
        <dbReference type="PROSITE" id="PS50871"/>
    </source>
</evidence>
<dbReference type="InterPro" id="IPR008983">
    <property type="entry name" value="Tumour_necrosis_fac-like_dom"/>
</dbReference>
<keyword evidence="6" id="KW-1185">Reference proteome</keyword>
<dbReference type="GO" id="GO:0005576">
    <property type="term" value="C:extracellular region"/>
    <property type="evidence" value="ECO:0007669"/>
    <property type="project" value="UniProtKB-SubCell"/>
</dbReference>
<dbReference type="Gene3D" id="2.60.120.40">
    <property type="match status" value="1"/>
</dbReference>
<evidence type="ECO:0000256" key="4">
    <source>
        <dbReference type="SAM" id="SignalP"/>
    </source>
</evidence>
<evidence type="ECO:0000313" key="6">
    <source>
        <dbReference type="Proteomes" id="UP000515152"/>
    </source>
</evidence>
<reference evidence="7" key="1">
    <citation type="submission" date="2025-08" db="UniProtKB">
        <authorList>
            <consortium name="RefSeq"/>
        </authorList>
    </citation>
    <scope>IDENTIFICATION</scope>
</reference>
<dbReference type="Pfam" id="PF00386">
    <property type="entry name" value="C1q"/>
    <property type="match status" value="1"/>
</dbReference>
<feature type="domain" description="C1q" evidence="5">
    <location>
        <begin position="49"/>
        <end position="189"/>
    </location>
</feature>
<keyword evidence="2" id="KW-0964">Secreted</keyword>
<keyword evidence="3 4" id="KW-0732">Signal</keyword>
<accession>A0A6P3W5M2</accession>
<dbReference type="SMART" id="SM00110">
    <property type="entry name" value="C1Q"/>
    <property type="match status" value="1"/>
</dbReference>
<dbReference type="PROSITE" id="PS50871">
    <property type="entry name" value="C1Q"/>
    <property type="match status" value="1"/>
</dbReference>
<name>A0A6P3W5M2_CLUHA</name>
<comment type="subcellular location">
    <subcellularLocation>
        <location evidence="1">Secreted</location>
    </subcellularLocation>
</comment>
<dbReference type="SUPFAM" id="SSF49842">
    <property type="entry name" value="TNF-like"/>
    <property type="match status" value="1"/>
</dbReference>
<dbReference type="GeneID" id="105906407"/>
<feature type="signal peptide" evidence="4">
    <location>
        <begin position="1"/>
        <end position="19"/>
    </location>
</feature>
<dbReference type="KEGG" id="char:105906407"/>
<dbReference type="PANTHER" id="PTHR22923">
    <property type="entry name" value="CEREBELLIN-RELATED"/>
    <property type="match status" value="1"/>
</dbReference>
<evidence type="ECO:0000313" key="7">
    <source>
        <dbReference type="RefSeq" id="XP_012689996.1"/>
    </source>
</evidence>
<proteinExistence type="predicted"/>
<protein>
    <submittedName>
        <fullName evidence="7">Complement C1q-like protein 2</fullName>
    </submittedName>
</protein>
<dbReference type="RefSeq" id="XP_012689996.1">
    <property type="nucleotide sequence ID" value="XM_012834542.3"/>
</dbReference>